<keyword evidence="6 11" id="KW-0375">Hydrogen ion transport</keyword>
<evidence type="ECO:0000256" key="9">
    <source>
        <dbReference type="ARBA" id="ARBA00023136"/>
    </source>
</evidence>
<comment type="function">
    <text evidence="11 12">Key component of the proton channel; it plays a direct role in the translocation of protons across the membrane.</text>
</comment>
<dbReference type="InterPro" id="IPR035908">
    <property type="entry name" value="F0_ATP_A_sf"/>
</dbReference>
<gene>
    <name evidence="11 13" type="primary">atpB</name>
    <name evidence="13" type="ORF">ACFO4N_14205</name>
</gene>
<evidence type="ECO:0000256" key="8">
    <source>
        <dbReference type="ARBA" id="ARBA00023065"/>
    </source>
</evidence>
<evidence type="ECO:0000256" key="2">
    <source>
        <dbReference type="ARBA" id="ARBA00006810"/>
    </source>
</evidence>
<protein>
    <recommendedName>
        <fullName evidence="11 12">ATP synthase subunit a</fullName>
    </recommendedName>
    <alternativeName>
        <fullName evidence="11">ATP synthase F0 sector subunit a</fullName>
    </alternativeName>
    <alternativeName>
        <fullName evidence="11">F-ATPase subunit 6</fullName>
    </alternativeName>
</protein>
<evidence type="ECO:0000256" key="7">
    <source>
        <dbReference type="ARBA" id="ARBA00022989"/>
    </source>
</evidence>
<name>A0ABV9GSD4_9BACL</name>
<dbReference type="InterPro" id="IPR045082">
    <property type="entry name" value="ATP_syn_F0_a_bact/chloroplast"/>
</dbReference>
<feature type="transmembrane region" description="Helical" evidence="11">
    <location>
        <begin position="74"/>
        <end position="97"/>
    </location>
</feature>
<dbReference type="Pfam" id="PF00119">
    <property type="entry name" value="ATP-synt_A"/>
    <property type="match status" value="1"/>
</dbReference>
<evidence type="ECO:0000256" key="12">
    <source>
        <dbReference type="RuleBase" id="RU000483"/>
    </source>
</evidence>
<dbReference type="PANTHER" id="PTHR42823:SF3">
    <property type="entry name" value="ATP SYNTHASE SUBUNIT A, CHLOROPLASTIC"/>
    <property type="match status" value="1"/>
</dbReference>
<dbReference type="Gene3D" id="1.20.120.220">
    <property type="entry name" value="ATP synthase, F0 complex, subunit A"/>
    <property type="match status" value="1"/>
</dbReference>
<organism evidence="13 14">
    <name type="scientific">Camelliibacillus cellulosilyticus</name>
    <dbReference type="NCBI Taxonomy" id="2174486"/>
    <lineage>
        <taxon>Bacteria</taxon>
        <taxon>Bacillati</taxon>
        <taxon>Bacillota</taxon>
        <taxon>Bacilli</taxon>
        <taxon>Bacillales</taxon>
        <taxon>Sporolactobacillaceae</taxon>
        <taxon>Camelliibacillus</taxon>
    </lineage>
</organism>
<dbReference type="NCBIfam" id="TIGR01131">
    <property type="entry name" value="ATP_synt_6_or_A"/>
    <property type="match status" value="1"/>
</dbReference>
<keyword evidence="10 11" id="KW-0066">ATP synthesis</keyword>
<feature type="transmembrane region" description="Helical" evidence="11">
    <location>
        <begin position="216"/>
        <end position="242"/>
    </location>
</feature>
<reference evidence="14" key="1">
    <citation type="journal article" date="2019" name="Int. J. Syst. Evol. Microbiol.">
        <title>The Global Catalogue of Microorganisms (GCM) 10K type strain sequencing project: providing services to taxonomists for standard genome sequencing and annotation.</title>
        <authorList>
            <consortium name="The Broad Institute Genomics Platform"/>
            <consortium name="The Broad Institute Genome Sequencing Center for Infectious Disease"/>
            <person name="Wu L."/>
            <person name="Ma J."/>
        </authorList>
    </citation>
    <scope>NUCLEOTIDE SEQUENCE [LARGE SCALE GENOMIC DNA]</scope>
    <source>
        <strain evidence="14">CGMCC 1.16306</strain>
    </source>
</reference>
<proteinExistence type="inferred from homology"/>
<keyword evidence="14" id="KW-1185">Reference proteome</keyword>
<dbReference type="PRINTS" id="PR00123">
    <property type="entry name" value="ATPASEA"/>
</dbReference>
<keyword evidence="5 11" id="KW-0812">Transmembrane</keyword>
<evidence type="ECO:0000256" key="4">
    <source>
        <dbReference type="ARBA" id="ARBA00022547"/>
    </source>
</evidence>
<dbReference type="HAMAP" id="MF_01393">
    <property type="entry name" value="ATP_synth_a_bact"/>
    <property type="match status" value="1"/>
</dbReference>
<evidence type="ECO:0000313" key="14">
    <source>
        <dbReference type="Proteomes" id="UP001596022"/>
    </source>
</evidence>
<evidence type="ECO:0000313" key="13">
    <source>
        <dbReference type="EMBL" id="MFC4619861.1"/>
    </source>
</evidence>
<dbReference type="InterPro" id="IPR000568">
    <property type="entry name" value="ATP_synth_F0_asu"/>
</dbReference>
<dbReference type="CDD" id="cd00310">
    <property type="entry name" value="ATP-synt_Fo_a_6"/>
    <property type="match status" value="1"/>
</dbReference>
<sequence>MEITPKIKFLGLTFDVTTMIGTVVTALLVLLIVMLATRGRRMRPKGVQNFVEMLVEFVQGITNMVLEPKKASKYLGFAITIFLFVFIANELGVIVMISQEVHTANPALGLTKDALQSVGGEVSWFKSPTSDLNVTVAMAGAIFIYCHLAGFFRGPKKYLGHYVQPYWPMLPLHLIDELAKPITHAARLWANIFAGEVLILILRDSLHVFYLTGIPLMAWIGFSLFVGAIQAYIFTVLAMVYISQKVADEH</sequence>
<dbReference type="RefSeq" id="WP_376846955.1">
    <property type="nucleotide sequence ID" value="NZ_JBHSFW010000013.1"/>
</dbReference>
<keyword evidence="7 11" id="KW-1133">Transmembrane helix</keyword>
<comment type="similarity">
    <text evidence="2 11 12">Belongs to the ATPase A chain family.</text>
</comment>
<keyword evidence="11" id="KW-1003">Cell membrane</keyword>
<comment type="caution">
    <text evidence="13">The sequence shown here is derived from an EMBL/GenBank/DDBJ whole genome shotgun (WGS) entry which is preliminary data.</text>
</comment>
<dbReference type="EMBL" id="JBHSFW010000013">
    <property type="protein sequence ID" value="MFC4619861.1"/>
    <property type="molecule type" value="Genomic_DNA"/>
</dbReference>
<feature type="transmembrane region" description="Helical" evidence="11">
    <location>
        <begin position="188"/>
        <end position="210"/>
    </location>
</feature>
<accession>A0ABV9GSD4</accession>
<feature type="transmembrane region" description="Helical" evidence="11">
    <location>
        <begin position="132"/>
        <end position="152"/>
    </location>
</feature>
<evidence type="ECO:0000256" key="3">
    <source>
        <dbReference type="ARBA" id="ARBA00022448"/>
    </source>
</evidence>
<evidence type="ECO:0000256" key="11">
    <source>
        <dbReference type="HAMAP-Rule" id="MF_01393"/>
    </source>
</evidence>
<evidence type="ECO:0000256" key="5">
    <source>
        <dbReference type="ARBA" id="ARBA00022692"/>
    </source>
</evidence>
<keyword evidence="3 11" id="KW-0813">Transport</keyword>
<evidence type="ECO:0000256" key="6">
    <source>
        <dbReference type="ARBA" id="ARBA00022781"/>
    </source>
</evidence>
<dbReference type="Proteomes" id="UP001596022">
    <property type="component" value="Unassembled WGS sequence"/>
</dbReference>
<feature type="transmembrane region" description="Helical" evidence="11">
    <location>
        <begin position="12"/>
        <end position="36"/>
    </location>
</feature>
<comment type="subcellular location">
    <subcellularLocation>
        <location evidence="11 12">Cell membrane</location>
        <topology evidence="11 12">Multi-pass membrane protein</topology>
    </subcellularLocation>
    <subcellularLocation>
        <location evidence="1">Membrane</location>
        <topology evidence="1">Multi-pass membrane protein</topology>
    </subcellularLocation>
</comment>
<keyword evidence="9 11" id="KW-0472">Membrane</keyword>
<dbReference type="SUPFAM" id="SSF81336">
    <property type="entry name" value="F1F0 ATP synthase subunit A"/>
    <property type="match status" value="1"/>
</dbReference>
<keyword evidence="4 11" id="KW-0138">CF(0)</keyword>
<evidence type="ECO:0000256" key="1">
    <source>
        <dbReference type="ARBA" id="ARBA00004141"/>
    </source>
</evidence>
<evidence type="ECO:0000256" key="10">
    <source>
        <dbReference type="ARBA" id="ARBA00023310"/>
    </source>
</evidence>
<dbReference type="PANTHER" id="PTHR42823">
    <property type="entry name" value="ATP SYNTHASE SUBUNIT A, CHLOROPLASTIC"/>
    <property type="match status" value="1"/>
</dbReference>
<keyword evidence="8 11" id="KW-0406">Ion transport</keyword>